<dbReference type="Proteomes" id="UP000037943">
    <property type="component" value="Unassembled WGS sequence"/>
</dbReference>
<accession>A0ABR5KSI4</accession>
<reference evidence="2 3" key="2">
    <citation type="submission" date="2015-10" db="EMBL/GenBank/DDBJ databases">
        <title>Comparative genomics and high-throughput reverse genetic screens identify a new phytobacterial MAMP and an Arabidopsis receptor required for immune elicitation.</title>
        <authorList>
            <person name="Mott G.A."/>
            <person name="Thakur S."/>
            <person name="Wang P.W."/>
            <person name="Desveaux D."/>
            <person name="Guttman D.S."/>
        </authorList>
    </citation>
    <scope>NUCLEOTIDE SEQUENCE [LARGE SCALE GENOMIC DNA]</scope>
    <source>
        <strain evidence="2 3">107</strain>
    </source>
</reference>
<evidence type="ECO:0000313" key="2">
    <source>
        <dbReference type="EMBL" id="KPC17605.1"/>
    </source>
</evidence>
<dbReference type="PANTHER" id="PTHR34368">
    <property type="entry name" value="OS01G0962200 PROTEIN"/>
    <property type="match status" value="1"/>
</dbReference>
<gene>
    <name evidence="2" type="ORF">AC499_0807</name>
</gene>
<protein>
    <submittedName>
        <fullName evidence="2">Protein phosphatase 2C-like protein</fullName>
    </submittedName>
</protein>
<comment type="caution">
    <text evidence="2">The sequence shown here is derived from an EMBL/GenBank/DDBJ whole genome shotgun (WGS) entry which is preliminary data.</text>
</comment>
<dbReference type="PANTHER" id="PTHR34368:SF1">
    <property type="entry name" value="OS01G0962200 PROTEIN"/>
    <property type="match status" value="1"/>
</dbReference>
<name>A0ABR5KSI4_PSEAV</name>
<sequence length="159" mass="17627">MTISFMAFFSLIIGCHVSYKVAKIMAIPLLLAGLGSVLYWNYTESLGAGDLRPYALVQFLPILLIPVIMTGSGAKALRAAVIWKIIGLYMLAKALEHWDVQIYLALVSEMSGHAIKHVAASLATFVALLEVRDTWKGLEHECYLMDEGRGHEIKYNRTA</sequence>
<dbReference type="EMBL" id="LGLK01000057">
    <property type="protein sequence ID" value="KPC17605.1"/>
    <property type="molecule type" value="Genomic_DNA"/>
</dbReference>
<evidence type="ECO:0000256" key="1">
    <source>
        <dbReference type="SAM" id="Phobius"/>
    </source>
</evidence>
<organism evidence="2 3">
    <name type="scientific">Pseudomonas amygdali pv. lachrymans</name>
    <name type="common">Pseudomonas syringae pv. lachrymans</name>
    <dbReference type="NCBI Taxonomy" id="53707"/>
    <lineage>
        <taxon>Bacteria</taxon>
        <taxon>Pseudomonadati</taxon>
        <taxon>Pseudomonadota</taxon>
        <taxon>Gammaproteobacteria</taxon>
        <taxon>Pseudomonadales</taxon>
        <taxon>Pseudomonadaceae</taxon>
        <taxon>Pseudomonas</taxon>
        <taxon>Pseudomonas amygdali</taxon>
    </lineage>
</organism>
<keyword evidence="1" id="KW-1133">Transmembrane helix</keyword>
<evidence type="ECO:0000313" key="3">
    <source>
        <dbReference type="Proteomes" id="UP000037943"/>
    </source>
</evidence>
<proteinExistence type="predicted"/>
<feature type="transmembrane region" description="Helical" evidence="1">
    <location>
        <begin position="54"/>
        <end position="74"/>
    </location>
</feature>
<keyword evidence="1" id="KW-0472">Membrane</keyword>
<keyword evidence="1" id="KW-0812">Transmembrane</keyword>
<feature type="transmembrane region" description="Helical" evidence="1">
    <location>
        <begin position="21"/>
        <end position="42"/>
    </location>
</feature>
<keyword evidence="3" id="KW-1185">Reference proteome</keyword>
<reference evidence="2 3" key="1">
    <citation type="submission" date="2015-07" db="EMBL/GenBank/DDBJ databases">
        <authorList>
            <person name="O'Brien H.E."/>
            <person name="Thakur S."/>
            <person name="Gong Y."/>
            <person name="Wang P.W."/>
            <person name="Guttman D.S."/>
        </authorList>
    </citation>
    <scope>NUCLEOTIDE SEQUENCE [LARGE SCALE GENOMIC DNA]</scope>
    <source>
        <strain evidence="2 3">107</strain>
    </source>
</reference>